<dbReference type="EMBL" id="BAABKE010000008">
    <property type="protein sequence ID" value="GAA5103075.1"/>
    <property type="molecule type" value="Genomic_DNA"/>
</dbReference>
<sequence>MLERFNEAVQNILAIQDEILLAFWQTFVMVGISTVVGVLLGTVLGIYLFLTGKNQLFANPAVHHVLNASVNFMRAFPFVILMIALIPLTKVIIGKSIGPVAASFVLTVSAVFYFSRLVEQNLREVPRGMIEAAESVGAKPFTIIFKVLLSECRSSMVSSITVLAISVLSYSAAAGMIGGGGLGDLAIRYGYYRFQTEFIVFIVAVLSILVILMQSIGNSIARKLDKR</sequence>
<comment type="subcellular location">
    <subcellularLocation>
        <location evidence="1 7">Cell membrane</location>
        <topology evidence="1 7">Multi-pass membrane protein</topology>
    </subcellularLocation>
</comment>
<dbReference type="Gene3D" id="1.10.3720.10">
    <property type="entry name" value="MetI-like"/>
    <property type="match status" value="1"/>
</dbReference>
<evidence type="ECO:0000256" key="1">
    <source>
        <dbReference type="ARBA" id="ARBA00004651"/>
    </source>
</evidence>
<name>A0ABP9MYG2_9GAMM</name>
<dbReference type="Pfam" id="PF00528">
    <property type="entry name" value="BPD_transp_1"/>
    <property type="match status" value="1"/>
</dbReference>
<keyword evidence="2 7" id="KW-0813">Transport</keyword>
<feature type="domain" description="ABC transmembrane type-1" evidence="8">
    <location>
        <begin position="23"/>
        <end position="217"/>
    </location>
</feature>
<reference evidence="10" key="1">
    <citation type="journal article" date="2019" name="Int. J. Syst. Evol. Microbiol.">
        <title>The Global Catalogue of Microorganisms (GCM) 10K type strain sequencing project: providing services to taxonomists for standard genome sequencing and annotation.</title>
        <authorList>
            <consortium name="The Broad Institute Genomics Platform"/>
            <consortium name="The Broad Institute Genome Sequencing Center for Infectious Disease"/>
            <person name="Wu L."/>
            <person name="Ma J."/>
        </authorList>
    </citation>
    <scope>NUCLEOTIDE SEQUENCE [LARGE SCALE GENOMIC DNA]</scope>
    <source>
        <strain evidence="10">JCM 18424</strain>
    </source>
</reference>
<dbReference type="Proteomes" id="UP001500631">
    <property type="component" value="Unassembled WGS sequence"/>
</dbReference>
<dbReference type="InterPro" id="IPR035906">
    <property type="entry name" value="MetI-like_sf"/>
</dbReference>
<dbReference type="PANTHER" id="PTHR30450:SF1">
    <property type="entry name" value="D-METHIONINE TRANSPORT SYSTEM PERMEASE PROTEIN METI-RELATED"/>
    <property type="match status" value="1"/>
</dbReference>
<evidence type="ECO:0000256" key="2">
    <source>
        <dbReference type="ARBA" id="ARBA00022448"/>
    </source>
</evidence>
<dbReference type="SUPFAM" id="SSF161098">
    <property type="entry name" value="MetI-like"/>
    <property type="match status" value="1"/>
</dbReference>
<feature type="transmembrane region" description="Helical" evidence="7">
    <location>
        <begin position="156"/>
        <end position="178"/>
    </location>
</feature>
<organism evidence="9 10">
    <name type="scientific">Wohlfahrtiimonas larvae</name>
    <dbReference type="NCBI Taxonomy" id="1157986"/>
    <lineage>
        <taxon>Bacteria</taxon>
        <taxon>Pseudomonadati</taxon>
        <taxon>Pseudomonadota</taxon>
        <taxon>Gammaproteobacteria</taxon>
        <taxon>Cardiobacteriales</taxon>
        <taxon>Ignatzschineriaceae</taxon>
        <taxon>Wohlfahrtiimonas</taxon>
    </lineage>
</organism>
<evidence type="ECO:0000256" key="7">
    <source>
        <dbReference type="RuleBase" id="RU363032"/>
    </source>
</evidence>
<accession>A0ABP9MYG2</accession>
<gene>
    <name evidence="9" type="ORF">GCM10023338_21070</name>
</gene>
<feature type="transmembrane region" description="Helical" evidence="7">
    <location>
        <begin position="99"/>
        <end position="118"/>
    </location>
</feature>
<comment type="caution">
    <text evidence="9">The sequence shown here is derived from an EMBL/GenBank/DDBJ whole genome shotgun (WGS) entry which is preliminary data.</text>
</comment>
<feature type="transmembrane region" description="Helical" evidence="7">
    <location>
        <begin position="71"/>
        <end position="93"/>
    </location>
</feature>
<feature type="transmembrane region" description="Helical" evidence="7">
    <location>
        <begin position="198"/>
        <end position="221"/>
    </location>
</feature>
<comment type="similarity">
    <text evidence="7">Belongs to the binding-protein-dependent transport system permease family.</text>
</comment>
<keyword evidence="5 7" id="KW-1133">Transmembrane helix</keyword>
<dbReference type="PANTHER" id="PTHR30450">
    <property type="entry name" value="ABC TRANSPORTER PERMEASE"/>
    <property type="match status" value="1"/>
</dbReference>
<keyword evidence="6 7" id="KW-0472">Membrane</keyword>
<keyword evidence="10" id="KW-1185">Reference proteome</keyword>
<dbReference type="RefSeq" id="WP_077926428.1">
    <property type="nucleotide sequence ID" value="NZ_BAABKE010000008.1"/>
</dbReference>
<dbReference type="PROSITE" id="PS50928">
    <property type="entry name" value="ABC_TM1"/>
    <property type="match status" value="1"/>
</dbReference>
<evidence type="ECO:0000256" key="6">
    <source>
        <dbReference type="ARBA" id="ARBA00023136"/>
    </source>
</evidence>
<protein>
    <submittedName>
        <fullName evidence="9">ABC transporter permease</fullName>
    </submittedName>
</protein>
<dbReference type="CDD" id="cd06261">
    <property type="entry name" value="TM_PBP2"/>
    <property type="match status" value="1"/>
</dbReference>
<evidence type="ECO:0000256" key="4">
    <source>
        <dbReference type="ARBA" id="ARBA00022692"/>
    </source>
</evidence>
<keyword evidence="3" id="KW-1003">Cell membrane</keyword>
<dbReference type="InterPro" id="IPR051322">
    <property type="entry name" value="AA_ABC_Transporter_Permease"/>
</dbReference>
<evidence type="ECO:0000313" key="10">
    <source>
        <dbReference type="Proteomes" id="UP001500631"/>
    </source>
</evidence>
<dbReference type="InterPro" id="IPR000515">
    <property type="entry name" value="MetI-like"/>
</dbReference>
<evidence type="ECO:0000256" key="5">
    <source>
        <dbReference type="ARBA" id="ARBA00022989"/>
    </source>
</evidence>
<keyword evidence="4 7" id="KW-0812">Transmembrane</keyword>
<evidence type="ECO:0000313" key="9">
    <source>
        <dbReference type="EMBL" id="GAA5103075.1"/>
    </source>
</evidence>
<evidence type="ECO:0000256" key="3">
    <source>
        <dbReference type="ARBA" id="ARBA00022475"/>
    </source>
</evidence>
<proteinExistence type="inferred from homology"/>
<evidence type="ECO:0000259" key="8">
    <source>
        <dbReference type="PROSITE" id="PS50928"/>
    </source>
</evidence>
<feature type="transmembrane region" description="Helical" evidence="7">
    <location>
        <begin position="27"/>
        <end position="50"/>
    </location>
</feature>